<protein>
    <submittedName>
        <fullName evidence="2">Uncharacterized protein</fullName>
    </submittedName>
</protein>
<feature type="signal peptide" evidence="1">
    <location>
        <begin position="1"/>
        <end position="20"/>
    </location>
</feature>
<keyword evidence="3" id="KW-1185">Reference proteome</keyword>
<reference evidence="2" key="2">
    <citation type="submission" date="2025-09" db="UniProtKB">
        <authorList>
            <consortium name="Ensembl"/>
        </authorList>
    </citation>
    <scope>IDENTIFICATION</scope>
</reference>
<dbReference type="Proteomes" id="UP000694391">
    <property type="component" value="Unplaced"/>
</dbReference>
<proteinExistence type="predicted"/>
<evidence type="ECO:0000313" key="3">
    <source>
        <dbReference type="Proteomes" id="UP000694391"/>
    </source>
</evidence>
<dbReference type="AlphaFoldDB" id="A0A8C0JR82"/>
<name>A0A8C0JR82_CANLU</name>
<sequence>MLIVALFFLIFFIYLFMTEPKCPSTDEWIKKMCIYIYNGILLSHRENEFLSFEITWTELKYIMLSEINQPEKDKYHMISFYCGI</sequence>
<organism evidence="2 3">
    <name type="scientific">Canis lupus dingo</name>
    <name type="common">dingo</name>
    <dbReference type="NCBI Taxonomy" id="286419"/>
    <lineage>
        <taxon>Eukaryota</taxon>
        <taxon>Metazoa</taxon>
        <taxon>Chordata</taxon>
        <taxon>Craniata</taxon>
        <taxon>Vertebrata</taxon>
        <taxon>Euteleostomi</taxon>
        <taxon>Mammalia</taxon>
        <taxon>Eutheria</taxon>
        <taxon>Laurasiatheria</taxon>
        <taxon>Carnivora</taxon>
        <taxon>Caniformia</taxon>
        <taxon>Canidae</taxon>
        <taxon>Canis</taxon>
    </lineage>
</organism>
<keyword evidence="1" id="KW-0732">Signal</keyword>
<reference evidence="2" key="1">
    <citation type="submission" date="2025-08" db="UniProtKB">
        <authorList>
            <consortium name="Ensembl"/>
        </authorList>
    </citation>
    <scope>IDENTIFICATION</scope>
</reference>
<feature type="chain" id="PRO_5034504289" evidence="1">
    <location>
        <begin position="21"/>
        <end position="84"/>
    </location>
</feature>
<dbReference type="GeneTree" id="ENSGT01150000287270"/>
<accession>A0A8C0JR82</accession>
<dbReference type="Ensembl" id="ENSCAFT00020005689.1">
    <property type="protein sequence ID" value="ENSCAFP00020004919.1"/>
    <property type="gene ID" value="ENSCAFG00020004032.1"/>
</dbReference>
<evidence type="ECO:0000313" key="2">
    <source>
        <dbReference type="Ensembl" id="ENSCAFP00020004919.1"/>
    </source>
</evidence>
<evidence type="ECO:0000256" key="1">
    <source>
        <dbReference type="SAM" id="SignalP"/>
    </source>
</evidence>